<dbReference type="GO" id="GO:0003677">
    <property type="term" value="F:DNA binding"/>
    <property type="evidence" value="ECO:0007669"/>
    <property type="project" value="UniProtKB-KW"/>
</dbReference>
<dbReference type="SMART" id="SM00066">
    <property type="entry name" value="GAL4"/>
    <property type="match status" value="1"/>
</dbReference>
<evidence type="ECO:0000256" key="5">
    <source>
        <dbReference type="SAM" id="MobiDB-lite"/>
    </source>
</evidence>
<gene>
    <name evidence="7" type="ORF">HIM_08270</name>
</gene>
<dbReference type="PANTHER" id="PTHR31069:SF31">
    <property type="entry name" value="MONODICTYPHENONE CLUSTER TRANSCRIPTION FACTOR-RELATED"/>
    <property type="match status" value="1"/>
</dbReference>
<dbReference type="EMBL" id="KQ030548">
    <property type="protein sequence ID" value="KJZ72344.1"/>
    <property type="molecule type" value="Genomic_DNA"/>
</dbReference>
<evidence type="ECO:0000256" key="2">
    <source>
        <dbReference type="ARBA" id="ARBA00023125"/>
    </source>
</evidence>
<keyword evidence="1" id="KW-0805">Transcription regulation</keyword>
<dbReference type="InterPro" id="IPR050675">
    <property type="entry name" value="OAF3"/>
</dbReference>
<name>A0A0F8A3S6_9HYPO</name>
<dbReference type="Pfam" id="PF00172">
    <property type="entry name" value="Zn_clus"/>
    <property type="match status" value="1"/>
</dbReference>
<keyword evidence="8" id="KW-1185">Reference proteome</keyword>
<evidence type="ECO:0000259" key="6">
    <source>
        <dbReference type="PROSITE" id="PS50048"/>
    </source>
</evidence>
<reference evidence="7 8" key="1">
    <citation type="journal article" date="2014" name="Genome Biol. Evol.">
        <title>Comparative genomics and transcriptomics analyses reveal divergent lifestyle features of nematode endoparasitic fungus Hirsutella minnesotensis.</title>
        <authorList>
            <person name="Lai Y."/>
            <person name="Liu K."/>
            <person name="Zhang X."/>
            <person name="Zhang X."/>
            <person name="Li K."/>
            <person name="Wang N."/>
            <person name="Shu C."/>
            <person name="Wu Y."/>
            <person name="Wang C."/>
            <person name="Bushley K.E."/>
            <person name="Xiang M."/>
            <person name="Liu X."/>
        </authorList>
    </citation>
    <scope>NUCLEOTIDE SEQUENCE [LARGE SCALE GENOMIC DNA]</scope>
    <source>
        <strain evidence="7 8">3608</strain>
    </source>
</reference>
<feature type="compositionally biased region" description="Low complexity" evidence="5">
    <location>
        <begin position="153"/>
        <end position="162"/>
    </location>
</feature>
<dbReference type="Gene3D" id="4.10.240.10">
    <property type="entry name" value="Zn(2)-C6 fungal-type DNA-binding domain"/>
    <property type="match status" value="1"/>
</dbReference>
<proteinExistence type="predicted"/>
<dbReference type="PANTHER" id="PTHR31069">
    <property type="entry name" value="OLEATE-ACTIVATED TRANSCRIPTION FACTOR 1-RELATED"/>
    <property type="match status" value="1"/>
</dbReference>
<accession>A0A0F8A3S6</accession>
<evidence type="ECO:0000256" key="4">
    <source>
        <dbReference type="ARBA" id="ARBA00023242"/>
    </source>
</evidence>
<dbReference type="GO" id="GO:0000981">
    <property type="term" value="F:DNA-binding transcription factor activity, RNA polymerase II-specific"/>
    <property type="evidence" value="ECO:0007669"/>
    <property type="project" value="InterPro"/>
</dbReference>
<evidence type="ECO:0000256" key="1">
    <source>
        <dbReference type="ARBA" id="ARBA00023015"/>
    </source>
</evidence>
<evidence type="ECO:0000256" key="3">
    <source>
        <dbReference type="ARBA" id="ARBA00023163"/>
    </source>
</evidence>
<dbReference type="Proteomes" id="UP000054481">
    <property type="component" value="Unassembled WGS sequence"/>
</dbReference>
<dbReference type="AlphaFoldDB" id="A0A0F8A3S6"/>
<dbReference type="SUPFAM" id="SSF57701">
    <property type="entry name" value="Zn2/Cys6 DNA-binding domain"/>
    <property type="match status" value="1"/>
</dbReference>
<dbReference type="OrthoDB" id="4938993at2759"/>
<dbReference type="InterPro" id="IPR036864">
    <property type="entry name" value="Zn2-C6_fun-type_DNA-bd_sf"/>
</dbReference>
<dbReference type="InterPro" id="IPR001138">
    <property type="entry name" value="Zn2Cys6_DnaBD"/>
</dbReference>
<organism evidence="7 8">
    <name type="scientific">Hirsutella minnesotensis 3608</name>
    <dbReference type="NCBI Taxonomy" id="1043627"/>
    <lineage>
        <taxon>Eukaryota</taxon>
        <taxon>Fungi</taxon>
        <taxon>Dikarya</taxon>
        <taxon>Ascomycota</taxon>
        <taxon>Pezizomycotina</taxon>
        <taxon>Sordariomycetes</taxon>
        <taxon>Hypocreomycetidae</taxon>
        <taxon>Hypocreales</taxon>
        <taxon>Ophiocordycipitaceae</taxon>
        <taxon>Hirsutella</taxon>
    </lineage>
</organism>
<protein>
    <recommendedName>
        <fullName evidence="6">Zn(2)-C6 fungal-type domain-containing protein</fullName>
    </recommendedName>
</protein>
<dbReference type="PROSITE" id="PS50048">
    <property type="entry name" value="ZN2_CY6_FUNGAL_2"/>
    <property type="match status" value="1"/>
</dbReference>
<evidence type="ECO:0000313" key="8">
    <source>
        <dbReference type="Proteomes" id="UP000054481"/>
    </source>
</evidence>
<dbReference type="CDD" id="cd00067">
    <property type="entry name" value="GAL4"/>
    <property type="match status" value="1"/>
</dbReference>
<feature type="region of interest" description="Disordered" evidence="5">
    <location>
        <begin position="142"/>
        <end position="168"/>
    </location>
</feature>
<keyword evidence="3" id="KW-0804">Transcription</keyword>
<dbReference type="GO" id="GO:0008270">
    <property type="term" value="F:zinc ion binding"/>
    <property type="evidence" value="ECO:0007669"/>
    <property type="project" value="InterPro"/>
</dbReference>
<feature type="domain" description="Zn(2)-C6 fungal-type" evidence="6">
    <location>
        <begin position="16"/>
        <end position="45"/>
    </location>
</feature>
<dbReference type="PROSITE" id="PS00463">
    <property type="entry name" value="ZN2_CY6_FUNGAL_1"/>
    <property type="match status" value="1"/>
</dbReference>
<evidence type="ECO:0000313" key="7">
    <source>
        <dbReference type="EMBL" id="KJZ72344.1"/>
    </source>
</evidence>
<keyword evidence="2" id="KW-0238">DNA-binding</keyword>
<keyword evidence="4" id="KW-0539">Nucleus</keyword>
<sequence length="348" mass="38751">MDTPEPTLPATPLRSACDFCHKSKVKCDGSKPCSGCQRAQLRCNYSSSRRTGRPRGARNKRTLERLRRMETTANLSAASRDNLLDSTVHLTPPSSASSSDDQSIIETDWEGLVDTGAMHTDPLLLDCFDFLSRDVETTQNYRNLRPIEVPDTSKSSPSYSGESPREKCEPFRTISNDRESCECLQRLAALFVQLKVCARKDDTVFQAAEAFWHVREAVAIWEHHLQCMYCTKASGNESLFLSAMEIRMSLHIIRRISSRLDPGNQASPFIQTCSAYNPFQQPVHFVFTQNESLDIIRTLLARSVNSIVGILGTIKERASDSNPGSAHSLPNLIESAKEVQKTISGSCS</sequence>